<comment type="similarity">
    <text evidence="2">Belongs to the binding-protein-dependent transport system permease family. CysTW subfamily.</text>
</comment>
<dbReference type="EMBL" id="CP012673">
    <property type="protein sequence ID" value="AUX48788.1"/>
    <property type="molecule type" value="Genomic_DNA"/>
</dbReference>
<evidence type="ECO:0000256" key="2">
    <source>
        <dbReference type="ARBA" id="ARBA00007069"/>
    </source>
</evidence>
<evidence type="ECO:0000256" key="1">
    <source>
        <dbReference type="ARBA" id="ARBA00004651"/>
    </source>
</evidence>
<evidence type="ECO:0000256" key="3">
    <source>
        <dbReference type="ARBA" id="ARBA00022448"/>
    </source>
</evidence>
<dbReference type="Gene3D" id="1.10.3720.10">
    <property type="entry name" value="MetI-like"/>
    <property type="match status" value="1"/>
</dbReference>
<proteinExistence type="inferred from homology"/>
<evidence type="ECO:0000313" key="11">
    <source>
        <dbReference type="Proteomes" id="UP000238348"/>
    </source>
</evidence>
<dbReference type="Pfam" id="PF00528">
    <property type="entry name" value="BPD_transp_1"/>
    <property type="match status" value="1"/>
</dbReference>
<feature type="transmembrane region" description="Helical" evidence="8">
    <location>
        <begin position="128"/>
        <end position="151"/>
    </location>
</feature>
<dbReference type="PANTHER" id="PTHR42929:SF1">
    <property type="entry name" value="INNER MEMBRANE ABC TRANSPORTER PERMEASE PROTEIN YDCU-RELATED"/>
    <property type="match status" value="1"/>
</dbReference>
<evidence type="ECO:0000256" key="7">
    <source>
        <dbReference type="ARBA" id="ARBA00023136"/>
    </source>
</evidence>
<keyword evidence="3 8" id="KW-0813">Transport</keyword>
<dbReference type="GO" id="GO:0055085">
    <property type="term" value="P:transmembrane transport"/>
    <property type="evidence" value="ECO:0007669"/>
    <property type="project" value="InterPro"/>
</dbReference>
<dbReference type="AlphaFoldDB" id="A0A2L0FB03"/>
<dbReference type="InterPro" id="IPR000515">
    <property type="entry name" value="MetI-like"/>
</dbReference>
<feature type="transmembrane region" description="Helical" evidence="8">
    <location>
        <begin position="226"/>
        <end position="251"/>
    </location>
</feature>
<evidence type="ECO:0000256" key="4">
    <source>
        <dbReference type="ARBA" id="ARBA00022475"/>
    </source>
</evidence>
<comment type="subcellular location">
    <subcellularLocation>
        <location evidence="1 8">Cell membrane</location>
        <topology evidence="1 8">Multi-pass membrane protein</topology>
    </subcellularLocation>
</comment>
<dbReference type="GO" id="GO:0005886">
    <property type="term" value="C:plasma membrane"/>
    <property type="evidence" value="ECO:0007669"/>
    <property type="project" value="UniProtKB-SubCell"/>
</dbReference>
<dbReference type="RefSeq" id="WP_104986596.1">
    <property type="nucleotide sequence ID" value="NZ_CP012673.1"/>
</dbReference>
<evidence type="ECO:0000256" key="5">
    <source>
        <dbReference type="ARBA" id="ARBA00022692"/>
    </source>
</evidence>
<organism evidence="10 11">
    <name type="scientific">Sorangium cellulosum</name>
    <name type="common">Polyangium cellulosum</name>
    <dbReference type="NCBI Taxonomy" id="56"/>
    <lineage>
        <taxon>Bacteria</taxon>
        <taxon>Pseudomonadati</taxon>
        <taxon>Myxococcota</taxon>
        <taxon>Polyangia</taxon>
        <taxon>Polyangiales</taxon>
        <taxon>Polyangiaceae</taxon>
        <taxon>Sorangium</taxon>
    </lineage>
</organism>
<feature type="transmembrane region" description="Helical" evidence="8">
    <location>
        <begin position="92"/>
        <end position="116"/>
    </location>
</feature>
<feature type="transmembrane region" description="Helical" evidence="8">
    <location>
        <begin position="179"/>
        <end position="198"/>
    </location>
</feature>
<dbReference type="PROSITE" id="PS50928">
    <property type="entry name" value="ABC_TM1"/>
    <property type="match status" value="1"/>
</dbReference>
<reference evidence="10 11" key="1">
    <citation type="submission" date="2015-09" db="EMBL/GenBank/DDBJ databases">
        <title>Sorangium comparison.</title>
        <authorList>
            <person name="Zaburannyi N."/>
            <person name="Bunk B."/>
            <person name="Overmann J."/>
            <person name="Mueller R."/>
        </authorList>
    </citation>
    <scope>NUCLEOTIDE SEQUENCE [LARGE SCALE GENOMIC DNA]</scope>
    <source>
        <strain evidence="10 11">So ce26</strain>
    </source>
</reference>
<dbReference type="OrthoDB" id="9807047at2"/>
<protein>
    <submittedName>
        <fullName evidence="10">Putrescine/spermidine ABC transporter permease</fullName>
    </submittedName>
</protein>
<accession>A0A2L0FB03</accession>
<keyword evidence="7 8" id="KW-0472">Membrane</keyword>
<evidence type="ECO:0000256" key="8">
    <source>
        <dbReference type="RuleBase" id="RU363032"/>
    </source>
</evidence>
<feature type="domain" description="ABC transmembrane type-1" evidence="9">
    <location>
        <begin position="93"/>
        <end position="301"/>
    </location>
</feature>
<evidence type="ECO:0000259" key="9">
    <source>
        <dbReference type="PROSITE" id="PS50928"/>
    </source>
</evidence>
<keyword evidence="4" id="KW-1003">Cell membrane</keyword>
<name>A0A2L0FB03_SORCE</name>
<evidence type="ECO:0000256" key="6">
    <source>
        <dbReference type="ARBA" id="ARBA00022989"/>
    </source>
</evidence>
<keyword evidence="6 8" id="KW-1133">Transmembrane helix</keyword>
<dbReference type="CDD" id="cd06261">
    <property type="entry name" value="TM_PBP2"/>
    <property type="match status" value="1"/>
</dbReference>
<sequence length="310" mass="34201">MDETSRAGIGGGRTRVERRVRLHQKLLIAPAFLFLAIFLVGPLGLMAWVSFLERGPHGGILWGSFTTESYVSFLFERDFDGGLLWNADYAQIFLRSFWLSLSTTALCLLISFPTALYMAMLPPRRRTLLVFLVTLPFWSNLLVRNYAWILILRNGGLLDRLLQALGLTSGPLHLLYTDLAVSIGLTYSFLPFMVLPIYTSLEKLDFRLVEAAYDLGAGPWQALRRVVLPLTAPGLVAGSLLVFVPALGAYVTPELLGGSKALMIGNLIQSQFGAARNWPFGAALAFAMLALVLAAMMAYALRFRRNIPGA</sequence>
<dbReference type="SUPFAM" id="SSF161098">
    <property type="entry name" value="MetI-like"/>
    <property type="match status" value="1"/>
</dbReference>
<keyword evidence="5 8" id="KW-0812">Transmembrane</keyword>
<gene>
    <name evidence="10" type="ORF">SOCE26_103290</name>
</gene>
<dbReference type="PANTHER" id="PTHR42929">
    <property type="entry name" value="INNER MEMBRANE ABC TRANSPORTER PERMEASE PROTEIN YDCU-RELATED-RELATED"/>
    <property type="match status" value="1"/>
</dbReference>
<feature type="transmembrane region" description="Helical" evidence="8">
    <location>
        <begin position="280"/>
        <end position="301"/>
    </location>
</feature>
<dbReference type="InterPro" id="IPR035906">
    <property type="entry name" value="MetI-like_sf"/>
</dbReference>
<dbReference type="Proteomes" id="UP000238348">
    <property type="component" value="Chromosome"/>
</dbReference>
<feature type="transmembrane region" description="Helical" evidence="8">
    <location>
        <begin position="26"/>
        <end position="49"/>
    </location>
</feature>
<evidence type="ECO:0000313" key="10">
    <source>
        <dbReference type="EMBL" id="AUX48788.1"/>
    </source>
</evidence>